<proteinExistence type="inferred from homology"/>
<name>A0AAV3WGB8_9CYAN</name>
<keyword evidence="10" id="KW-0808">Transferase</keyword>
<dbReference type="GO" id="GO:0006506">
    <property type="term" value="P:GPI anchor biosynthetic process"/>
    <property type="evidence" value="ECO:0007669"/>
    <property type="project" value="TreeGrafter"/>
</dbReference>
<evidence type="ECO:0000256" key="1">
    <source>
        <dbReference type="ARBA" id="ARBA00001913"/>
    </source>
</evidence>
<evidence type="ECO:0000256" key="7">
    <source>
        <dbReference type="ARBA" id="ARBA00006739"/>
    </source>
</evidence>
<comment type="cofactor">
    <cofactor evidence="3">
        <name>Mg(2+)</name>
        <dbReference type="ChEBI" id="CHEBI:18420"/>
    </cofactor>
</comment>
<dbReference type="GO" id="GO:0046872">
    <property type="term" value="F:metal ion binding"/>
    <property type="evidence" value="ECO:0007669"/>
    <property type="project" value="UniProtKB-KW"/>
</dbReference>
<dbReference type="GO" id="GO:0012505">
    <property type="term" value="C:endomembrane system"/>
    <property type="evidence" value="ECO:0007669"/>
    <property type="project" value="UniProtKB-SubCell"/>
</dbReference>
<comment type="caution">
    <text evidence="25">The sequence shown here is derived from an EMBL/GenBank/DDBJ whole genome shotgun (WGS) entry which is preliminary data.</text>
</comment>
<evidence type="ECO:0000259" key="23">
    <source>
        <dbReference type="Pfam" id="PF00535"/>
    </source>
</evidence>
<evidence type="ECO:0000256" key="18">
    <source>
        <dbReference type="ARBA" id="ARBA00074878"/>
    </source>
</evidence>
<keyword evidence="9" id="KW-0328">Glycosyltransferase</keyword>
<dbReference type="Proteomes" id="UP001050975">
    <property type="component" value="Unassembled WGS sequence"/>
</dbReference>
<keyword evidence="14 22" id="KW-1133">Transmembrane helix</keyword>
<dbReference type="CDD" id="cd06442">
    <property type="entry name" value="DPM1_like"/>
    <property type="match status" value="1"/>
</dbReference>
<dbReference type="GO" id="GO:0035269">
    <property type="term" value="P:protein O-linked glycosylation via mannose"/>
    <property type="evidence" value="ECO:0007669"/>
    <property type="project" value="TreeGrafter"/>
</dbReference>
<comment type="function">
    <text evidence="17">Transfers mannose from GDP-mannose to dolichol monophosphate to form dolichol phosphate mannose (Dol-P-Man) which is the mannosyl donor in pathways leading to N-glycosylation, glycosyl phosphatidylinositol membrane anchoring, and O-mannosylation of proteins.</text>
</comment>
<dbReference type="GO" id="GO:0000271">
    <property type="term" value="P:polysaccharide biosynthetic process"/>
    <property type="evidence" value="ECO:0007669"/>
    <property type="project" value="InterPro"/>
</dbReference>
<dbReference type="EC" id="2.4.1.83" evidence="8"/>
<evidence type="ECO:0000256" key="11">
    <source>
        <dbReference type="ARBA" id="ARBA00022692"/>
    </source>
</evidence>
<keyword evidence="13" id="KW-0460">Magnesium</keyword>
<feature type="domain" description="Glycosyltransferase 2-like" evidence="23">
    <location>
        <begin position="37"/>
        <end position="198"/>
    </location>
</feature>
<evidence type="ECO:0000256" key="22">
    <source>
        <dbReference type="SAM" id="Phobius"/>
    </source>
</evidence>
<evidence type="ECO:0000256" key="13">
    <source>
        <dbReference type="ARBA" id="ARBA00022842"/>
    </source>
</evidence>
<comment type="similarity">
    <text evidence="7">Belongs to the glycosyltransferase 2 family.</text>
</comment>
<comment type="subcellular location">
    <subcellularLocation>
        <location evidence="5">Endomembrane system</location>
    </subcellularLocation>
    <subcellularLocation>
        <location evidence="4">Membrane</location>
        <topology evidence="4">Multi-pass membrane protein</topology>
    </subcellularLocation>
</comment>
<evidence type="ECO:0000256" key="21">
    <source>
        <dbReference type="ARBA" id="ARBA00083744"/>
    </source>
</evidence>
<feature type="transmembrane region" description="Helical" evidence="22">
    <location>
        <begin position="345"/>
        <end position="364"/>
    </location>
</feature>
<reference evidence="25" key="1">
    <citation type="submission" date="2019-10" db="EMBL/GenBank/DDBJ databases">
        <title>Draft genome sequece of Microseira wollei NIES-4236.</title>
        <authorList>
            <person name="Yamaguchi H."/>
            <person name="Suzuki S."/>
            <person name="Kawachi M."/>
        </authorList>
    </citation>
    <scope>NUCLEOTIDE SEQUENCE</scope>
    <source>
        <strain evidence="25">NIES-4236</strain>
    </source>
</reference>
<feature type="transmembrane region" description="Helical" evidence="22">
    <location>
        <begin position="272"/>
        <end position="293"/>
    </location>
</feature>
<dbReference type="PANTHER" id="PTHR43398">
    <property type="entry name" value="DOLICHOL-PHOSPHATE MANNOSYLTRANSFERASE SUBUNIT 1"/>
    <property type="match status" value="1"/>
</dbReference>
<dbReference type="InterPro" id="IPR001173">
    <property type="entry name" value="Glyco_trans_2-like"/>
</dbReference>
<evidence type="ECO:0000313" key="26">
    <source>
        <dbReference type="Proteomes" id="UP001050975"/>
    </source>
</evidence>
<keyword evidence="12" id="KW-0479">Metal-binding</keyword>
<keyword evidence="26" id="KW-1185">Reference proteome</keyword>
<evidence type="ECO:0000256" key="8">
    <source>
        <dbReference type="ARBA" id="ARBA00012704"/>
    </source>
</evidence>
<gene>
    <name evidence="25" type="ORF">MiSe_21120</name>
</gene>
<evidence type="ECO:0000256" key="16">
    <source>
        <dbReference type="ARBA" id="ARBA00023211"/>
    </source>
</evidence>
<evidence type="ECO:0000256" key="15">
    <source>
        <dbReference type="ARBA" id="ARBA00023136"/>
    </source>
</evidence>
<evidence type="ECO:0000256" key="14">
    <source>
        <dbReference type="ARBA" id="ARBA00022989"/>
    </source>
</evidence>
<evidence type="ECO:0000256" key="17">
    <source>
        <dbReference type="ARBA" id="ARBA00053724"/>
    </source>
</evidence>
<evidence type="ECO:0000256" key="2">
    <source>
        <dbReference type="ARBA" id="ARBA00001936"/>
    </source>
</evidence>
<evidence type="ECO:0000256" key="4">
    <source>
        <dbReference type="ARBA" id="ARBA00004141"/>
    </source>
</evidence>
<evidence type="ECO:0000256" key="5">
    <source>
        <dbReference type="ARBA" id="ARBA00004308"/>
    </source>
</evidence>
<feature type="transmembrane region" description="Helical" evidence="22">
    <location>
        <begin position="370"/>
        <end position="388"/>
    </location>
</feature>
<dbReference type="InterPro" id="IPR029044">
    <property type="entry name" value="Nucleotide-diphossugar_trans"/>
</dbReference>
<dbReference type="SUPFAM" id="SSF53448">
    <property type="entry name" value="Nucleotide-diphospho-sugar transferases"/>
    <property type="match status" value="1"/>
</dbReference>
<organism evidence="25 26">
    <name type="scientific">Microseira wollei NIES-4236</name>
    <dbReference type="NCBI Taxonomy" id="2530354"/>
    <lineage>
        <taxon>Bacteria</taxon>
        <taxon>Bacillati</taxon>
        <taxon>Cyanobacteriota</taxon>
        <taxon>Cyanophyceae</taxon>
        <taxon>Oscillatoriophycideae</taxon>
        <taxon>Aerosakkonematales</taxon>
        <taxon>Aerosakkonemataceae</taxon>
        <taxon>Microseira</taxon>
    </lineage>
</organism>
<comment type="pathway">
    <text evidence="6">Protein modification; protein glycosylation.</text>
</comment>
<protein>
    <recommendedName>
        <fullName evidence="18">Dolichol-phosphate mannosyltransferase</fullName>
        <ecNumber evidence="8">2.4.1.83</ecNumber>
    </recommendedName>
    <alternativeName>
        <fullName evidence="20">Dolichol-phosphate mannose synthase</fullName>
    </alternativeName>
    <alternativeName>
        <fullName evidence="19">Dolichyl-phosphate beta-D-mannosyltransferase</fullName>
    </alternativeName>
    <alternativeName>
        <fullName evidence="21">Mannose-P-dolichol synthase</fullName>
    </alternativeName>
</protein>
<dbReference type="RefSeq" id="WP_226578697.1">
    <property type="nucleotide sequence ID" value="NZ_BLAY01000027.1"/>
</dbReference>
<evidence type="ECO:0000256" key="6">
    <source>
        <dbReference type="ARBA" id="ARBA00004922"/>
    </source>
</evidence>
<feature type="domain" description="GtrA/DPMS transmembrane" evidence="24">
    <location>
        <begin position="274"/>
        <end position="393"/>
    </location>
</feature>
<evidence type="ECO:0000256" key="20">
    <source>
        <dbReference type="ARBA" id="ARBA00082614"/>
    </source>
</evidence>
<accession>A0AAV3WGB8</accession>
<evidence type="ECO:0000256" key="10">
    <source>
        <dbReference type="ARBA" id="ARBA00022679"/>
    </source>
</evidence>
<evidence type="ECO:0000259" key="24">
    <source>
        <dbReference type="Pfam" id="PF04138"/>
    </source>
</evidence>
<evidence type="ECO:0000313" key="25">
    <source>
        <dbReference type="EMBL" id="GET37359.1"/>
    </source>
</evidence>
<dbReference type="EMBL" id="BLAY01000027">
    <property type="protein sequence ID" value="GET37359.1"/>
    <property type="molecule type" value="Genomic_DNA"/>
</dbReference>
<comment type="cofactor">
    <cofactor evidence="1">
        <name>Ca(2+)</name>
        <dbReference type="ChEBI" id="CHEBI:29108"/>
    </cofactor>
</comment>
<keyword evidence="11 22" id="KW-0812">Transmembrane</keyword>
<dbReference type="FunFam" id="3.90.550.10:FF:000119">
    <property type="entry name" value="Dolichol-phosphate mannosyltransferase subunit 1"/>
    <property type="match status" value="1"/>
</dbReference>
<keyword evidence="16" id="KW-0464">Manganese</keyword>
<dbReference type="InterPro" id="IPR007267">
    <property type="entry name" value="GtrA_DPMS_TM"/>
</dbReference>
<evidence type="ECO:0000256" key="9">
    <source>
        <dbReference type="ARBA" id="ARBA00022676"/>
    </source>
</evidence>
<dbReference type="InterPro" id="IPR039528">
    <property type="entry name" value="DPM1-like"/>
</dbReference>
<evidence type="ECO:0000256" key="3">
    <source>
        <dbReference type="ARBA" id="ARBA00001946"/>
    </source>
</evidence>
<evidence type="ECO:0000256" key="12">
    <source>
        <dbReference type="ARBA" id="ARBA00022723"/>
    </source>
</evidence>
<dbReference type="Pfam" id="PF00535">
    <property type="entry name" value="Glycos_transf_2"/>
    <property type="match status" value="1"/>
</dbReference>
<evidence type="ECO:0000256" key="19">
    <source>
        <dbReference type="ARBA" id="ARBA00082336"/>
    </source>
</evidence>
<dbReference type="GO" id="GO:0004582">
    <property type="term" value="F:dolichyl-phosphate beta-D-mannosyltransferase activity"/>
    <property type="evidence" value="ECO:0007669"/>
    <property type="project" value="UniProtKB-EC"/>
</dbReference>
<dbReference type="AlphaFoldDB" id="A0AAV3WGB8"/>
<dbReference type="PANTHER" id="PTHR43398:SF1">
    <property type="entry name" value="DOLICHOL-PHOSPHATE MANNOSYLTRANSFERASE SUBUNIT 1"/>
    <property type="match status" value="1"/>
</dbReference>
<dbReference type="GO" id="GO:0016020">
    <property type="term" value="C:membrane"/>
    <property type="evidence" value="ECO:0007669"/>
    <property type="project" value="UniProtKB-SubCell"/>
</dbReference>
<dbReference type="Gene3D" id="3.90.550.10">
    <property type="entry name" value="Spore Coat Polysaccharide Biosynthesis Protein SpsA, Chain A"/>
    <property type="match status" value="1"/>
</dbReference>
<sequence>MSISQPNSLLPVPTGALVIPELPPASSDPENRPLIFSLVIPTFNEGKNVAKIVQQLSTLLDEFLPGAYELIVVDDNSPDGTWKIAEDLMPLYPQLRVMRRVEEKGLSTAVIRGWQAARGEVLGVIDADLQHPPELLAKLWGEIKRGGDMAIASRHVEGGGVSDWSVIRRFLSRGAQTMGLIILPEVIGRVTDPMSGYFMVRRKCIAGREMSPLGYKIQIEVLARGRVPWIGEIGYVFQERQEGESKVTWKQYVDYIRHLIRLRFSVGPVARFFRFGMVGFSGVFVDMTVFFILRTILGLGLTRSTILSAEVAVINNFLWNDFWTFGDISKRQPGKRQRLKRLLKFNIICLAGIILQTLIVNLLFAIGINAYVSKLIAIALVTVWNFWLNLKLSWRVTDVQK</sequence>
<dbReference type="Pfam" id="PF04138">
    <property type="entry name" value="GtrA_DPMS_TM"/>
    <property type="match status" value="1"/>
</dbReference>
<comment type="cofactor">
    <cofactor evidence="2">
        <name>Mn(2+)</name>
        <dbReference type="ChEBI" id="CHEBI:29035"/>
    </cofactor>
</comment>
<dbReference type="GO" id="GO:0006488">
    <property type="term" value="P:dolichol-linked oligosaccharide biosynthetic process"/>
    <property type="evidence" value="ECO:0007669"/>
    <property type="project" value="TreeGrafter"/>
</dbReference>
<keyword evidence="15 22" id="KW-0472">Membrane</keyword>